<organism evidence="1 2">
    <name type="scientific">Morchella conica CCBAS932</name>
    <dbReference type="NCBI Taxonomy" id="1392247"/>
    <lineage>
        <taxon>Eukaryota</taxon>
        <taxon>Fungi</taxon>
        <taxon>Dikarya</taxon>
        <taxon>Ascomycota</taxon>
        <taxon>Pezizomycotina</taxon>
        <taxon>Pezizomycetes</taxon>
        <taxon>Pezizales</taxon>
        <taxon>Morchellaceae</taxon>
        <taxon>Morchella</taxon>
    </lineage>
</organism>
<dbReference type="OrthoDB" id="5382953at2759"/>
<reference evidence="1 2" key="1">
    <citation type="journal article" date="2018" name="Nat. Ecol. Evol.">
        <title>Pezizomycetes genomes reveal the molecular basis of ectomycorrhizal truffle lifestyle.</title>
        <authorList>
            <person name="Murat C."/>
            <person name="Payen T."/>
            <person name="Noel B."/>
            <person name="Kuo A."/>
            <person name="Morin E."/>
            <person name="Chen J."/>
            <person name="Kohler A."/>
            <person name="Krizsan K."/>
            <person name="Balestrini R."/>
            <person name="Da Silva C."/>
            <person name="Montanini B."/>
            <person name="Hainaut M."/>
            <person name="Levati E."/>
            <person name="Barry K.W."/>
            <person name="Belfiori B."/>
            <person name="Cichocki N."/>
            <person name="Clum A."/>
            <person name="Dockter R.B."/>
            <person name="Fauchery L."/>
            <person name="Guy J."/>
            <person name="Iotti M."/>
            <person name="Le Tacon F."/>
            <person name="Lindquist E.A."/>
            <person name="Lipzen A."/>
            <person name="Malagnac F."/>
            <person name="Mello A."/>
            <person name="Molinier V."/>
            <person name="Miyauchi S."/>
            <person name="Poulain J."/>
            <person name="Riccioni C."/>
            <person name="Rubini A."/>
            <person name="Sitrit Y."/>
            <person name="Splivallo R."/>
            <person name="Traeger S."/>
            <person name="Wang M."/>
            <person name="Zifcakova L."/>
            <person name="Wipf D."/>
            <person name="Zambonelli A."/>
            <person name="Paolocci F."/>
            <person name="Nowrousian M."/>
            <person name="Ottonello S."/>
            <person name="Baldrian P."/>
            <person name="Spatafora J.W."/>
            <person name="Henrissat B."/>
            <person name="Nagy L.G."/>
            <person name="Aury J.M."/>
            <person name="Wincker P."/>
            <person name="Grigoriev I.V."/>
            <person name="Bonfante P."/>
            <person name="Martin F.M."/>
        </authorList>
    </citation>
    <scope>NUCLEOTIDE SEQUENCE [LARGE SCALE GENOMIC DNA]</scope>
    <source>
        <strain evidence="1 2">CCBAS932</strain>
    </source>
</reference>
<protein>
    <submittedName>
        <fullName evidence="1">Uncharacterized protein</fullName>
    </submittedName>
</protein>
<evidence type="ECO:0000313" key="2">
    <source>
        <dbReference type="Proteomes" id="UP000277580"/>
    </source>
</evidence>
<sequence>MFEKQALKQYDRSLDQESWPLLELTDACVYRYRRGEKDIMADLLDVQDTGPYRIRGKLSPVPAEFADIGTPSSSSSSPLLLQRVC</sequence>
<accession>A0A3N4L365</accession>
<name>A0A3N4L365_9PEZI</name>
<dbReference type="InParanoid" id="A0A3N4L365"/>
<dbReference type="Proteomes" id="UP000277580">
    <property type="component" value="Unassembled WGS sequence"/>
</dbReference>
<gene>
    <name evidence="1" type="ORF">P167DRAFT_383389</name>
</gene>
<dbReference type="AlphaFoldDB" id="A0A3N4L365"/>
<keyword evidence="2" id="KW-1185">Reference proteome</keyword>
<dbReference type="EMBL" id="ML119111">
    <property type="protein sequence ID" value="RPB15919.1"/>
    <property type="molecule type" value="Genomic_DNA"/>
</dbReference>
<proteinExistence type="predicted"/>
<evidence type="ECO:0000313" key="1">
    <source>
        <dbReference type="EMBL" id="RPB15919.1"/>
    </source>
</evidence>
<dbReference type="STRING" id="1392247.A0A3N4L365"/>